<keyword evidence="1" id="KW-1133">Transmembrane helix</keyword>
<keyword evidence="1" id="KW-0472">Membrane</keyword>
<evidence type="ECO:0000313" key="2">
    <source>
        <dbReference type="EMBL" id="PKI49839.1"/>
    </source>
</evidence>
<feature type="transmembrane region" description="Helical" evidence="1">
    <location>
        <begin position="30"/>
        <end position="47"/>
    </location>
</feature>
<keyword evidence="3" id="KW-1185">Reference proteome</keyword>
<comment type="caution">
    <text evidence="2">The sequence shown here is derived from an EMBL/GenBank/DDBJ whole genome shotgun (WGS) entry which is preliminary data.</text>
</comment>
<dbReference type="AlphaFoldDB" id="A0A2I0J0S4"/>
<evidence type="ECO:0000256" key="1">
    <source>
        <dbReference type="SAM" id="Phobius"/>
    </source>
</evidence>
<dbReference type="Proteomes" id="UP000233551">
    <property type="component" value="Unassembled WGS sequence"/>
</dbReference>
<sequence>MASGDSFSRASVARPREAWRLHWGHLEGSGSFPLALFACLFIAFRISRICTVRTRLWTLVGARMRAFGSLGLGVSTFPWGRLTDTRERRSRHLSFYDPKVEGG</sequence>
<accession>A0A2I0J0S4</accession>
<reference evidence="2 3" key="1">
    <citation type="submission" date="2017-11" db="EMBL/GenBank/DDBJ databases">
        <title>De-novo sequencing of pomegranate (Punica granatum L.) genome.</title>
        <authorList>
            <person name="Akparov Z."/>
            <person name="Amiraslanov A."/>
            <person name="Hajiyeva S."/>
            <person name="Abbasov M."/>
            <person name="Kaur K."/>
            <person name="Hamwieh A."/>
            <person name="Solovyev V."/>
            <person name="Salamov A."/>
            <person name="Braich B."/>
            <person name="Kosarev P."/>
            <person name="Mahmoud A."/>
            <person name="Hajiyev E."/>
            <person name="Babayeva S."/>
            <person name="Izzatullayeva V."/>
            <person name="Mammadov A."/>
            <person name="Mammadov A."/>
            <person name="Sharifova S."/>
            <person name="Ojaghi J."/>
            <person name="Eynullazada K."/>
            <person name="Bayramov B."/>
            <person name="Abdulazimova A."/>
            <person name="Shahmuradov I."/>
        </authorList>
    </citation>
    <scope>NUCLEOTIDE SEQUENCE [LARGE SCALE GENOMIC DNA]</scope>
    <source>
        <strain evidence="3">cv. AG2017</strain>
        <tissue evidence="2">Leaf</tissue>
    </source>
</reference>
<proteinExistence type="predicted"/>
<name>A0A2I0J0S4_PUNGR</name>
<protein>
    <submittedName>
        <fullName evidence="2">Uncharacterized protein</fullName>
    </submittedName>
</protein>
<gene>
    <name evidence="2" type="ORF">CRG98_029769</name>
</gene>
<keyword evidence="1" id="KW-0812">Transmembrane</keyword>
<dbReference type="EMBL" id="PGOL01002188">
    <property type="protein sequence ID" value="PKI49839.1"/>
    <property type="molecule type" value="Genomic_DNA"/>
</dbReference>
<evidence type="ECO:0000313" key="3">
    <source>
        <dbReference type="Proteomes" id="UP000233551"/>
    </source>
</evidence>
<organism evidence="2 3">
    <name type="scientific">Punica granatum</name>
    <name type="common">Pomegranate</name>
    <dbReference type="NCBI Taxonomy" id="22663"/>
    <lineage>
        <taxon>Eukaryota</taxon>
        <taxon>Viridiplantae</taxon>
        <taxon>Streptophyta</taxon>
        <taxon>Embryophyta</taxon>
        <taxon>Tracheophyta</taxon>
        <taxon>Spermatophyta</taxon>
        <taxon>Magnoliopsida</taxon>
        <taxon>eudicotyledons</taxon>
        <taxon>Gunneridae</taxon>
        <taxon>Pentapetalae</taxon>
        <taxon>rosids</taxon>
        <taxon>malvids</taxon>
        <taxon>Myrtales</taxon>
        <taxon>Lythraceae</taxon>
        <taxon>Punica</taxon>
    </lineage>
</organism>